<dbReference type="AlphaFoldDB" id="A0A3R7DGA4"/>
<dbReference type="Proteomes" id="UP000286415">
    <property type="component" value="Unassembled WGS sequence"/>
</dbReference>
<organism evidence="1 2">
    <name type="scientific">Clonorchis sinensis</name>
    <name type="common">Chinese liver fluke</name>
    <dbReference type="NCBI Taxonomy" id="79923"/>
    <lineage>
        <taxon>Eukaryota</taxon>
        <taxon>Metazoa</taxon>
        <taxon>Spiralia</taxon>
        <taxon>Lophotrochozoa</taxon>
        <taxon>Platyhelminthes</taxon>
        <taxon>Trematoda</taxon>
        <taxon>Digenea</taxon>
        <taxon>Opisthorchiida</taxon>
        <taxon>Opisthorchiata</taxon>
        <taxon>Opisthorchiidae</taxon>
        <taxon>Clonorchis</taxon>
    </lineage>
</organism>
<gene>
    <name evidence="1" type="ORF">CSKR_110752</name>
</gene>
<reference evidence="1 2" key="1">
    <citation type="journal article" date="2018" name="Biotechnol. Adv.">
        <title>Improved genomic resources and new bioinformatic workflow for the carcinogenic parasite Clonorchis sinensis: Biotechnological implications.</title>
        <authorList>
            <person name="Wang D."/>
            <person name="Korhonen P.K."/>
            <person name="Gasser R.B."/>
            <person name="Young N.D."/>
        </authorList>
    </citation>
    <scope>NUCLEOTIDE SEQUENCE [LARGE SCALE GENOMIC DNA]</scope>
    <source>
        <strain evidence="1">Cs-k2</strain>
    </source>
</reference>
<proteinExistence type="predicted"/>
<dbReference type="EMBL" id="NIRI02000076">
    <property type="protein sequence ID" value="KAG5441989.1"/>
    <property type="molecule type" value="Genomic_DNA"/>
</dbReference>
<keyword evidence="2" id="KW-1185">Reference proteome</keyword>
<dbReference type="InParanoid" id="A0A3R7DGA4"/>
<evidence type="ECO:0000313" key="1">
    <source>
        <dbReference type="EMBL" id="KAG5441989.1"/>
    </source>
</evidence>
<protein>
    <submittedName>
        <fullName evidence="1">Uncharacterized protein</fullName>
    </submittedName>
</protein>
<accession>A0A3R7DGA4</accession>
<evidence type="ECO:0000313" key="2">
    <source>
        <dbReference type="Proteomes" id="UP000286415"/>
    </source>
</evidence>
<sequence length="189" mass="21793">MFHQRFHSQDNRSAVTPLRRQTAMPPEGSTRAGILPGCPSLDNESREAEIGFEPRIFRMVSSRSNHLNHLALKKNVQLYYHKCSAPQEKCLDKDCHLSPKCNFMQILAGTKNDRRHPGQLKPVLIKRILFPSFSFLTCITIFLMRPTELLVRQQSERVAIILSRETSHLERNSCALEVFRVDKKIIVQL</sequence>
<comment type="caution">
    <text evidence="1">The sequence shown here is derived from an EMBL/GenBank/DDBJ whole genome shotgun (WGS) entry which is preliminary data.</text>
</comment>
<name>A0A3R7DGA4_CLOSI</name>
<reference evidence="1 2" key="2">
    <citation type="journal article" date="2021" name="Genomics">
        <title>High-quality reference genome for Clonorchis sinensis.</title>
        <authorList>
            <person name="Young N.D."/>
            <person name="Stroehlein A.J."/>
            <person name="Kinkar L."/>
            <person name="Wang T."/>
            <person name="Sohn W.M."/>
            <person name="Chang B.C.H."/>
            <person name="Kaur P."/>
            <person name="Weisz D."/>
            <person name="Dudchenko O."/>
            <person name="Aiden E.L."/>
            <person name="Korhonen P.K."/>
            <person name="Gasser R.B."/>
        </authorList>
    </citation>
    <scope>NUCLEOTIDE SEQUENCE [LARGE SCALE GENOMIC DNA]</scope>
    <source>
        <strain evidence="1">Cs-k2</strain>
    </source>
</reference>